<dbReference type="Proteomes" id="UP000198417">
    <property type="component" value="Unassembled WGS sequence"/>
</dbReference>
<dbReference type="OrthoDB" id="7659348at2"/>
<proteinExistence type="predicted"/>
<dbReference type="AlphaFoldDB" id="A0A238WJ14"/>
<name>A0A238WJ14_9RHOB</name>
<sequence>MAHDWIIDVLTDLKTFARSNGFASLAEHLDDTQMVAQIEIASHAKGMACGIGTNDAVAGRHTAAVGMR</sequence>
<organism evidence="1 2">
    <name type="scientific">Puniceibacterium sediminis</name>
    <dbReference type="NCBI Taxonomy" id="1608407"/>
    <lineage>
        <taxon>Bacteria</taxon>
        <taxon>Pseudomonadati</taxon>
        <taxon>Pseudomonadota</taxon>
        <taxon>Alphaproteobacteria</taxon>
        <taxon>Rhodobacterales</taxon>
        <taxon>Paracoccaceae</taxon>
        <taxon>Puniceibacterium</taxon>
    </lineage>
</organism>
<keyword evidence="2" id="KW-1185">Reference proteome</keyword>
<accession>A0A238WJ14</accession>
<dbReference type="RefSeq" id="WP_089270078.1">
    <property type="nucleotide sequence ID" value="NZ_FZNN01000006.1"/>
</dbReference>
<protein>
    <submittedName>
        <fullName evidence="1">Uncharacterized protein</fullName>
    </submittedName>
</protein>
<gene>
    <name evidence="1" type="ORF">SAMN06265370_10657</name>
</gene>
<reference evidence="1 2" key="1">
    <citation type="submission" date="2017-06" db="EMBL/GenBank/DDBJ databases">
        <authorList>
            <person name="Kim H.J."/>
            <person name="Triplett B.A."/>
        </authorList>
    </citation>
    <scope>NUCLEOTIDE SEQUENCE [LARGE SCALE GENOMIC DNA]</scope>
    <source>
        <strain evidence="1 2">DSM 29052</strain>
    </source>
</reference>
<evidence type="ECO:0000313" key="1">
    <source>
        <dbReference type="EMBL" id="SNR46576.1"/>
    </source>
</evidence>
<dbReference type="EMBL" id="FZNN01000006">
    <property type="protein sequence ID" value="SNR46576.1"/>
    <property type="molecule type" value="Genomic_DNA"/>
</dbReference>
<evidence type="ECO:0000313" key="2">
    <source>
        <dbReference type="Proteomes" id="UP000198417"/>
    </source>
</evidence>